<dbReference type="PANTHER" id="PTHR46890">
    <property type="entry name" value="NON-LTR RETROLELEMENT REVERSE TRANSCRIPTASE-LIKE PROTEIN-RELATED"/>
    <property type="match status" value="1"/>
</dbReference>
<dbReference type="Gramene" id="evm.model.09.1704">
    <property type="protein sequence ID" value="cds.evm.model.09.1704"/>
    <property type="gene ID" value="evm.TU.09.1704"/>
</dbReference>
<dbReference type="InterPro" id="IPR052343">
    <property type="entry name" value="Retrotransposon-Effector_Assoc"/>
</dbReference>
<dbReference type="InterPro" id="IPR044730">
    <property type="entry name" value="RNase_H-like_dom_plant"/>
</dbReference>
<dbReference type="EnsemblPlants" id="evm.model.09.1704">
    <property type="protein sequence ID" value="cds.evm.model.09.1704"/>
    <property type="gene ID" value="evm.TU.09.1704"/>
</dbReference>
<organism evidence="2 3">
    <name type="scientific">Cannabis sativa</name>
    <name type="common">Hemp</name>
    <name type="synonym">Marijuana</name>
    <dbReference type="NCBI Taxonomy" id="3483"/>
    <lineage>
        <taxon>Eukaryota</taxon>
        <taxon>Viridiplantae</taxon>
        <taxon>Streptophyta</taxon>
        <taxon>Embryophyta</taxon>
        <taxon>Tracheophyta</taxon>
        <taxon>Spermatophyta</taxon>
        <taxon>Magnoliopsida</taxon>
        <taxon>eudicotyledons</taxon>
        <taxon>Gunneridae</taxon>
        <taxon>Pentapetalae</taxon>
        <taxon>rosids</taxon>
        <taxon>fabids</taxon>
        <taxon>Rosales</taxon>
        <taxon>Cannabaceae</taxon>
        <taxon>Cannabis</taxon>
    </lineage>
</organism>
<feature type="domain" description="RNase H type-1" evidence="1">
    <location>
        <begin position="446"/>
        <end position="555"/>
    </location>
</feature>
<dbReference type="Proteomes" id="UP000596661">
    <property type="component" value="Chromosome 9"/>
</dbReference>
<evidence type="ECO:0000313" key="3">
    <source>
        <dbReference type="Proteomes" id="UP000596661"/>
    </source>
</evidence>
<sequence>MVTPEMNETFLLIVMEDEAVVGLDVVKVVQRFFTSGQFENDVNKTNVVLIPKTRNPERMTDLRPIALCNVLYKSITKVMANRLKPVMDKIVSQYQSALIPERLITDNNMVSFEVLHYLKRKRWGKEASYSIIHGGKRMGPISPQRGIRQHDTLSPYIFTLCAKGFSALIRKYESRGWLHSCKLANGAPRVSHILFVDDNYLYCKATMDEATKVHQLLTIFEQLLGQQVNFGKSSIFYNDNTDLAISNRICSLLQMVVADENGMYLGLPSTMGRNKNVVLGYLKERVRKKQGWRLLTNTNSLVSRIFKARYYPNGSYLSAPIGNNPSFIWHSIFEAQNVVKMGARWMIGIDSKVVVKGELWLSLEENPFITSTHPALNSVVFGNLMEIGSGRWDMELLHDLCNNKDVAAIVAVPILQHTAATQCWEKVAIITLVQQETSFLDCQDYGYGIVARDEHGFMLEGVSRLCHGSVCPELAEAIGVREALSWIKDKQWPHVILETNCLVVVQAIPNPIHMISLFGDVIKECQNLLVSLSGVAISFVKRSANLVAHAFAKAAISYPDRIFSMRDVPTELLPCLVAEFKS</sequence>
<protein>
    <recommendedName>
        <fullName evidence="1">RNase H type-1 domain-containing protein</fullName>
    </recommendedName>
</protein>
<evidence type="ECO:0000259" key="1">
    <source>
        <dbReference type="Pfam" id="PF13456"/>
    </source>
</evidence>
<dbReference type="AlphaFoldDB" id="A0A803QFA4"/>
<dbReference type="InterPro" id="IPR002156">
    <property type="entry name" value="RNaseH_domain"/>
</dbReference>
<evidence type="ECO:0000313" key="2">
    <source>
        <dbReference type="EnsemblPlants" id="cds.evm.model.09.1704"/>
    </source>
</evidence>
<proteinExistence type="predicted"/>
<accession>A0A803QFA4</accession>
<dbReference type="Gene3D" id="3.30.420.10">
    <property type="entry name" value="Ribonuclease H-like superfamily/Ribonuclease H"/>
    <property type="match status" value="1"/>
</dbReference>
<dbReference type="CDD" id="cd06222">
    <property type="entry name" value="RNase_H_like"/>
    <property type="match status" value="1"/>
</dbReference>
<dbReference type="InterPro" id="IPR036397">
    <property type="entry name" value="RNaseH_sf"/>
</dbReference>
<name>A0A803QFA4_CANSA</name>
<dbReference type="CDD" id="cd01650">
    <property type="entry name" value="RT_nLTR_like"/>
    <property type="match status" value="1"/>
</dbReference>
<dbReference type="GO" id="GO:0003676">
    <property type="term" value="F:nucleic acid binding"/>
    <property type="evidence" value="ECO:0007669"/>
    <property type="project" value="InterPro"/>
</dbReference>
<dbReference type="GO" id="GO:0004523">
    <property type="term" value="F:RNA-DNA hybrid ribonuclease activity"/>
    <property type="evidence" value="ECO:0007669"/>
    <property type="project" value="InterPro"/>
</dbReference>
<reference evidence="2" key="1">
    <citation type="submission" date="2018-11" db="EMBL/GenBank/DDBJ databases">
        <authorList>
            <person name="Grassa J C."/>
        </authorList>
    </citation>
    <scope>NUCLEOTIDE SEQUENCE [LARGE SCALE GENOMIC DNA]</scope>
</reference>
<dbReference type="PANTHER" id="PTHR46890:SF48">
    <property type="entry name" value="RNA-DIRECTED DNA POLYMERASE"/>
    <property type="match status" value="1"/>
</dbReference>
<reference evidence="2" key="2">
    <citation type="submission" date="2021-03" db="UniProtKB">
        <authorList>
            <consortium name="EnsemblPlants"/>
        </authorList>
    </citation>
    <scope>IDENTIFICATION</scope>
</reference>
<dbReference type="Pfam" id="PF13456">
    <property type="entry name" value="RVT_3"/>
    <property type="match status" value="1"/>
</dbReference>
<dbReference type="InterPro" id="IPR012337">
    <property type="entry name" value="RNaseH-like_sf"/>
</dbReference>
<keyword evidence="3" id="KW-1185">Reference proteome</keyword>
<dbReference type="EMBL" id="UZAU01000775">
    <property type="status" value="NOT_ANNOTATED_CDS"/>
    <property type="molecule type" value="Genomic_DNA"/>
</dbReference>
<dbReference type="SUPFAM" id="SSF53098">
    <property type="entry name" value="Ribonuclease H-like"/>
    <property type="match status" value="1"/>
</dbReference>